<evidence type="ECO:0000313" key="1">
    <source>
        <dbReference type="EMBL" id="MRG90947.1"/>
    </source>
</evidence>
<dbReference type="InterPro" id="IPR011990">
    <property type="entry name" value="TPR-like_helical_dom_sf"/>
</dbReference>
<dbReference type="RefSeq" id="WP_153817802.1">
    <property type="nucleotide sequence ID" value="NZ_WJIE01000001.1"/>
</dbReference>
<dbReference type="Gene3D" id="1.25.40.10">
    <property type="entry name" value="Tetratricopeptide repeat domain"/>
    <property type="match status" value="1"/>
</dbReference>
<dbReference type="Pfam" id="PF14559">
    <property type="entry name" value="TPR_19"/>
    <property type="match status" value="1"/>
</dbReference>
<evidence type="ECO:0000313" key="2">
    <source>
        <dbReference type="Proteomes" id="UP000440224"/>
    </source>
</evidence>
<reference evidence="1 2" key="1">
    <citation type="submission" date="2019-10" db="EMBL/GenBank/DDBJ databases">
        <title>A soil myxobacterium in the family Polyangiaceae.</title>
        <authorList>
            <person name="Li Y."/>
            <person name="Wang J."/>
        </authorList>
    </citation>
    <scope>NUCLEOTIDE SEQUENCE [LARGE SCALE GENOMIC DNA]</scope>
    <source>
        <strain evidence="1 2">DSM 14734</strain>
    </source>
</reference>
<dbReference type="AlphaFoldDB" id="A0A6N7PGM8"/>
<accession>A0A6N7PGM8</accession>
<dbReference type="OrthoDB" id="5520549at2"/>
<comment type="caution">
    <text evidence="1">The sequence shown here is derived from an EMBL/GenBank/DDBJ whole genome shotgun (WGS) entry which is preliminary data.</text>
</comment>
<dbReference type="PROSITE" id="PS51257">
    <property type="entry name" value="PROKAR_LIPOPROTEIN"/>
    <property type="match status" value="1"/>
</dbReference>
<organism evidence="1 2">
    <name type="scientific">Polyangium spumosum</name>
    <dbReference type="NCBI Taxonomy" id="889282"/>
    <lineage>
        <taxon>Bacteria</taxon>
        <taxon>Pseudomonadati</taxon>
        <taxon>Myxococcota</taxon>
        <taxon>Polyangia</taxon>
        <taxon>Polyangiales</taxon>
        <taxon>Polyangiaceae</taxon>
        <taxon>Polyangium</taxon>
    </lineage>
</organism>
<gene>
    <name evidence="1" type="ORF">GF068_03285</name>
</gene>
<sequence>MSGRGRSLARGAALVLLGLTAGCGDPKVIRVIDGVPTEGRFIAYEAYAYYARAAEAEARGDLRLAILLYRGAAEHDAKSVEVWTRLGAAACADPDARGSAGGAFERAEALDPTYEPLARARARCAEKMGRLDEALGHAARAVALDPGQDEAVLLYASLLERRGRVTEAERWLDALVFERPTSVRGWLARYELALRRNDAAAAERAARALRRRAPRHADRISAEVPALAPLAEVDAALRSGDLGAARKAALRARLPAPELAVRAAALGLAPLARDQAELVLGADPSSSSARIALAVAADLAGDAALFASALDAPRDTLAAAPSPLARLLFADLLLRRAGAEAARAFAGAASASSDTSPNATPDPLLEAVRKRVRARLAPSGKGA</sequence>
<dbReference type="SUPFAM" id="SSF48452">
    <property type="entry name" value="TPR-like"/>
    <property type="match status" value="1"/>
</dbReference>
<dbReference type="EMBL" id="WJIE01000001">
    <property type="protein sequence ID" value="MRG90947.1"/>
    <property type="molecule type" value="Genomic_DNA"/>
</dbReference>
<proteinExistence type="predicted"/>
<name>A0A6N7PGM8_9BACT</name>
<keyword evidence="2" id="KW-1185">Reference proteome</keyword>
<protein>
    <submittedName>
        <fullName evidence="1">Tetratricopeptide repeat protein</fullName>
    </submittedName>
</protein>
<dbReference type="Proteomes" id="UP000440224">
    <property type="component" value="Unassembled WGS sequence"/>
</dbReference>